<dbReference type="RefSeq" id="WP_169280551.1">
    <property type="nucleotide sequence ID" value="NZ_CP051680.1"/>
</dbReference>
<name>A0A7Z2VJL4_9BACL</name>
<dbReference type="EMBL" id="CP051680">
    <property type="protein sequence ID" value="QJD84267.1"/>
    <property type="molecule type" value="Genomic_DNA"/>
</dbReference>
<reference evidence="1 2" key="1">
    <citation type="submission" date="2020-04" db="EMBL/GenBank/DDBJ databases">
        <title>Genome sequencing of novel species.</title>
        <authorList>
            <person name="Heo J."/>
            <person name="Kim S.-J."/>
            <person name="Kim J.-S."/>
            <person name="Hong S.-B."/>
            <person name="Kwon S.-W."/>
        </authorList>
    </citation>
    <scope>NUCLEOTIDE SEQUENCE [LARGE SCALE GENOMIC DNA]</scope>
    <source>
        <strain evidence="1 2">MFER-1</strain>
    </source>
</reference>
<protein>
    <submittedName>
        <fullName evidence="1">Uncharacterized protein</fullName>
    </submittedName>
</protein>
<dbReference type="AlphaFoldDB" id="A0A7Z2VJL4"/>
<keyword evidence="2" id="KW-1185">Reference proteome</keyword>
<evidence type="ECO:0000313" key="2">
    <source>
        <dbReference type="Proteomes" id="UP000502248"/>
    </source>
</evidence>
<dbReference type="Proteomes" id="UP000502248">
    <property type="component" value="Chromosome"/>
</dbReference>
<evidence type="ECO:0000313" key="1">
    <source>
        <dbReference type="EMBL" id="QJD84267.1"/>
    </source>
</evidence>
<proteinExistence type="predicted"/>
<sequence length="114" mass="12470">MDDSHYFDESALQPLIGRAVFVILVDGTRHTGILTSCSPTALVLNGERTARPVNRKRKSKSKLQAEVSTLNEDEQPAFPASSAYWGNLGISPAIEISPIKAVIPLYPIREIIPL</sequence>
<accession>A0A7Z2VJL4</accession>
<organism evidence="1 2">
    <name type="scientific">Cohnella herbarum</name>
    <dbReference type="NCBI Taxonomy" id="2728023"/>
    <lineage>
        <taxon>Bacteria</taxon>
        <taxon>Bacillati</taxon>
        <taxon>Bacillota</taxon>
        <taxon>Bacilli</taxon>
        <taxon>Bacillales</taxon>
        <taxon>Paenibacillaceae</taxon>
        <taxon>Cohnella</taxon>
    </lineage>
</organism>
<gene>
    <name evidence="1" type="ORF">HH215_14425</name>
</gene>
<dbReference type="KEGG" id="cheb:HH215_14425"/>